<keyword evidence="3" id="KW-1185">Reference proteome</keyword>
<evidence type="ECO:0000256" key="1">
    <source>
        <dbReference type="SAM" id="SignalP"/>
    </source>
</evidence>
<gene>
    <name evidence="2" type="ORF">GCM10009788_25260</name>
</gene>
<accession>A0ABN2AIY2</accession>
<feature type="signal peptide" evidence="1">
    <location>
        <begin position="1"/>
        <end position="30"/>
    </location>
</feature>
<reference evidence="2 3" key="1">
    <citation type="journal article" date="2019" name="Int. J. Syst. Evol. Microbiol.">
        <title>The Global Catalogue of Microorganisms (GCM) 10K type strain sequencing project: providing services to taxonomists for standard genome sequencing and annotation.</title>
        <authorList>
            <consortium name="The Broad Institute Genomics Platform"/>
            <consortium name="The Broad Institute Genome Sequencing Center for Infectious Disease"/>
            <person name="Wu L."/>
            <person name="Ma J."/>
        </authorList>
    </citation>
    <scope>NUCLEOTIDE SEQUENCE [LARGE SCALE GENOMIC DNA]</scope>
    <source>
        <strain evidence="2 3">JCM 14942</strain>
    </source>
</reference>
<evidence type="ECO:0000313" key="3">
    <source>
        <dbReference type="Proteomes" id="UP001500842"/>
    </source>
</evidence>
<comment type="caution">
    <text evidence="2">The sequence shown here is derived from an EMBL/GenBank/DDBJ whole genome shotgun (WGS) entry which is preliminary data.</text>
</comment>
<dbReference type="Proteomes" id="UP001500842">
    <property type="component" value="Unassembled WGS sequence"/>
</dbReference>
<feature type="chain" id="PRO_5045194275" evidence="1">
    <location>
        <begin position="31"/>
        <end position="128"/>
    </location>
</feature>
<evidence type="ECO:0000313" key="2">
    <source>
        <dbReference type="EMBL" id="GAA1520344.1"/>
    </source>
</evidence>
<keyword evidence="1" id="KW-0732">Signal</keyword>
<dbReference type="RefSeq" id="WP_141003452.1">
    <property type="nucleotide sequence ID" value="NZ_BAAAOR010000022.1"/>
</dbReference>
<dbReference type="EMBL" id="BAAAOR010000022">
    <property type="protein sequence ID" value="GAA1520344.1"/>
    <property type="molecule type" value="Genomic_DNA"/>
</dbReference>
<name>A0ABN2AIY2_9ACTN</name>
<protein>
    <submittedName>
        <fullName evidence="2">Uncharacterized protein</fullName>
    </submittedName>
</protein>
<organism evidence="2 3">
    <name type="scientific">Nocardioides humi</name>
    <dbReference type="NCBI Taxonomy" id="449461"/>
    <lineage>
        <taxon>Bacteria</taxon>
        <taxon>Bacillati</taxon>
        <taxon>Actinomycetota</taxon>
        <taxon>Actinomycetes</taxon>
        <taxon>Propionibacteriales</taxon>
        <taxon>Nocardioidaceae</taxon>
        <taxon>Nocardioides</taxon>
    </lineage>
</organism>
<proteinExistence type="predicted"/>
<sequence length="128" mass="13516">MSHTPAVRPRRLAAALAVALTTAALTPALAAPAGAAAPVKSKVTIKAAGVDLFGKVKSKRTKCKVGRTVLVFKVLDDGNHLFSTDTTDERGRWDTGNTGQEGTFFAKVRKTPTCKAAKSPRIEAVRND</sequence>